<gene>
    <name evidence="5" type="ORF">KKR89_00340</name>
</gene>
<dbReference type="EMBL" id="CP076023">
    <property type="protein sequence ID" value="QWC16171.1"/>
    <property type="molecule type" value="Genomic_DNA"/>
</dbReference>
<dbReference type="InterPro" id="IPR010982">
    <property type="entry name" value="Lambda_DNA-bd_dom_sf"/>
</dbReference>
<evidence type="ECO:0000256" key="1">
    <source>
        <dbReference type="ARBA" id="ARBA00023015"/>
    </source>
</evidence>
<name>A0ABX8GKI5_9CELL</name>
<evidence type="ECO:0000256" key="3">
    <source>
        <dbReference type="ARBA" id="ARBA00023163"/>
    </source>
</evidence>
<dbReference type="PANTHER" id="PTHR30146:SF155">
    <property type="entry name" value="ALANINE RACEMASE"/>
    <property type="match status" value="1"/>
</dbReference>
<dbReference type="InterPro" id="IPR028082">
    <property type="entry name" value="Peripla_BP_I"/>
</dbReference>
<proteinExistence type="predicted"/>
<dbReference type="Proteomes" id="UP000679335">
    <property type="component" value="Chromosome"/>
</dbReference>
<dbReference type="InterPro" id="IPR000843">
    <property type="entry name" value="HTH_LacI"/>
</dbReference>
<dbReference type="CDD" id="cd06267">
    <property type="entry name" value="PBP1_LacI_sugar_binding-like"/>
    <property type="match status" value="1"/>
</dbReference>
<dbReference type="Pfam" id="PF00356">
    <property type="entry name" value="LacI"/>
    <property type="match status" value="1"/>
</dbReference>
<reference evidence="5 6" key="1">
    <citation type="submission" date="2021-05" db="EMBL/GenBank/DDBJ databases">
        <title>Novel species in genus Cellulomonas.</title>
        <authorList>
            <person name="Zhang G."/>
        </authorList>
    </citation>
    <scope>NUCLEOTIDE SEQUENCE [LARGE SCALE GENOMIC DNA]</scope>
    <source>
        <strain evidence="6">zg-ZUI157</strain>
    </source>
</reference>
<evidence type="ECO:0000313" key="5">
    <source>
        <dbReference type="EMBL" id="QWC16171.1"/>
    </source>
</evidence>
<dbReference type="PANTHER" id="PTHR30146">
    <property type="entry name" value="LACI-RELATED TRANSCRIPTIONAL REPRESSOR"/>
    <property type="match status" value="1"/>
</dbReference>
<feature type="domain" description="HTH lacI-type" evidence="4">
    <location>
        <begin position="3"/>
        <end position="59"/>
    </location>
</feature>
<evidence type="ECO:0000313" key="6">
    <source>
        <dbReference type="Proteomes" id="UP000679335"/>
    </source>
</evidence>
<dbReference type="Pfam" id="PF13377">
    <property type="entry name" value="Peripla_BP_3"/>
    <property type="match status" value="1"/>
</dbReference>
<dbReference type="SUPFAM" id="SSF53822">
    <property type="entry name" value="Periplasmic binding protein-like I"/>
    <property type="match status" value="1"/>
</dbReference>
<keyword evidence="2" id="KW-0238">DNA-binding</keyword>
<dbReference type="SMART" id="SM00354">
    <property type="entry name" value="HTH_LACI"/>
    <property type="match status" value="1"/>
</dbReference>
<dbReference type="Gene3D" id="1.10.260.40">
    <property type="entry name" value="lambda repressor-like DNA-binding domains"/>
    <property type="match status" value="1"/>
</dbReference>
<dbReference type="PROSITE" id="PS50932">
    <property type="entry name" value="HTH_LACI_2"/>
    <property type="match status" value="1"/>
</dbReference>
<dbReference type="Gene3D" id="3.40.50.2300">
    <property type="match status" value="2"/>
</dbReference>
<evidence type="ECO:0000259" key="4">
    <source>
        <dbReference type="PROSITE" id="PS50932"/>
    </source>
</evidence>
<protein>
    <submittedName>
        <fullName evidence="5">LacI family transcriptional regulator</fullName>
    </submittedName>
</protein>
<evidence type="ECO:0000256" key="2">
    <source>
        <dbReference type="ARBA" id="ARBA00023125"/>
    </source>
</evidence>
<keyword evidence="6" id="KW-1185">Reference proteome</keyword>
<dbReference type="InterPro" id="IPR046335">
    <property type="entry name" value="LacI/GalR-like_sensor"/>
</dbReference>
<dbReference type="PRINTS" id="PR00036">
    <property type="entry name" value="HTHLACI"/>
</dbReference>
<sequence length="340" mass="36147">MRATIRDVAREAGVHHTTVSRALNPATAQLVKGETAARIRAAAARLGYVPDALARGLKNNTSMTIGVVVPDLATPIMGQVVRGVEDVVMPRYVALVVNTDDDPERERLQLEVLATRKVDGLVVASARLHTPQIEALVDSGLPVVLANRRARGAGISSVTSDDAAGVAAAVEHLVALGHRRIAHISGPLDTSTGAARAAAFRTALTEHGIEPDDRLVRTAKAFRVGEGERAFAELVESGEQFTAVFAGNDLIAVGCYDAMRRRGISCPEHVSIVGFNDMPFVDKLWPPLTSVRVPHHEIGRQAAHMLLAQIDGRAEAGSTLLLPVSLQVRESTGPVERVAP</sequence>
<accession>A0ABX8GKI5</accession>
<dbReference type="RefSeq" id="WP_208196735.1">
    <property type="nucleotide sequence ID" value="NZ_CP076023.1"/>
</dbReference>
<dbReference type="CDD" id="cd01392">
    <property type="entry name" value="HTH_LacI"/>
    <property type="match status" value="1"/>
</dbReference>
<keyword evidence="3" id="KW-0804">Transcription</keyword>
<keyword evidence="1" id="KW-0805">Transcription regulation</keyword>
<dbReference type="SUPFAM" id="SSF47413">
    <property type="entry name" value="lambda repressor-like DNA-binding domains"/>
    <property type="match status" value="1"/>
</dbReference>
<organism evidence="5 6">
    <name type="scientific">Cellulomonas dongxiuzhuiae</name>
    <dbReference type="NCBI Taxonomy" id="2819979"/>
    <lineage>
        <taxon>Bacteria</taxon>
        <taxon>Bacillati</taxon>
        <taxon>Actinomycetota</taxon>
        <taxon>Actinomycetes</taxon>
        <taxon>Micrococcales</taxon>
        <taxon>Cellulomonadaceae</taxon>
        <taxon>Cellulomonas</taxon>
    </lineage>
</organism>